<comment type="cofactor">
    <cofactor evidence="1">
        <name>Mg(2+)</name>
        <dbReference type="ChEBI" id="CHEBI:18420"/>
    </cofactor>
</comment>
<evidence type="ECO:0000256" key="7">
    <source>
        <dbReference type="ARBA" id="ARBA00040894"/>
    </source>
</evidence>
<reference evidence="11 12" key="1">
    <citation type="submission" date="2020-08" db="EMBL/GenBank/DDBJ databases">
        <title>Bridging the membrane lipid divide: bacteria of the FCB group superphylum have the potential to synthesize archaeal ether lipids.</title>
        <authorList>
            <person name="Villanueva L."/>
            <person name="Von Meijenfeldt F.A.B."/>
            <person name="Westbye A.B."/>
            <person name="Yadav S."/>
            <person name="Hopmans E.C."/>
            <person name="Dutilh B.E."/>
            <person name="Sinninghe Damste J.S."/>
        </authorList>
    </citation>
    <scope>NUCLEOTIDE SEQUENCE [LARGE SCALE GENOMIC DNA]</scope>
    <source>
        <strain evidence="11">NIOZ-UU36</strain>
    </source>
</reference>
<accession>A0A8J6NHN4</accession>
<comment type="catalytic activity">
    <reaction evidence="8">
        <text>(2R)-3-phosphoglycerate + UDP-alpha-D-glucose = (2R)-2-O-(alpha-D-glucopyranosyl)-3-phospho-glycerate + UDP + H(+)</text>
        <dbReference type="Rhea" id="RHEA:31319"/>
        <dbReference type="ChEBI" id="CHEBI:15378"/>
        <dbReference type="ChEBI" id="CHEBI:58223"/>
        <dbReference type="ChEBI" id="CHEBI:58272"/>
        <dbReference type="ChEBI" id="CHEBI:58885"/>
        <dbReference type="ChEBI" id="CHEBI:62600"/>
        <dbReference type="EC" id="2.4.1.266"/>
    </reaction>
    <physiologicalReaction direction="left-to-right" evidence="8">
        <dbReference type="Rhea" id="RHEA:31320"/>
    </physiologicalReaction>
</comment>
<evidence type="ECO:0000256" key="4">
    <source>
        <dbReference type="ARBA" id="ARBA00022679"/>
    </source>
</evidence>
<comment type="similarity">
    <text evidence="2">Belongs to the glycosyltransferase 2 family.</text>
</comment>
<evidence type="ECO:0000256" key="6">
    <source>
        <dbReference type="ARBA" id="ARBA00039022"/>
    </source>
</evidence>
<evidence type="ECO:0000256" key="8">
    <source>
        <dbReference type="ARBA" id="ARBA00048689"/>
    </source>
</evidence>
<evidence type="ECO:0000259" key="10">
    <source>
        <dbReference type="Pfam" id="PF00535"/>
    </source>
</evidence>
<dbReference type="Pfam" id="PF00535">
    <property type="entry name" value="Glycos_transf_2"/>
    <property type="match status" value="1"/>
</dbReference>
<evidence type="ECO:0000256" key="5">
    <source>
        <dbReference type="ARBA" id="ARBA00022842"/>
    </source>
</evidence>
<feature type="domain" description="Glycosyltransferase 2-like" evidence="10">
    <location>
        <begin position="4"/>
        <end position="156"/>
    </location>
</feature>
<name>A0A8J6NHN4_9CHLR</name>
<proteinExistence type="inferred from homology"/>
<evidence type="ECO:0000256" key="3">
    <source>
        <dbReference type="ARBA" id="ARBA00022676"/>
    </source>
</evidence>
<keyword evidence="5" id="KW-0460">Magnesium</keyword>
<sequence length="311" mass="36078">MNCSVVIRAYNEAQHIGRLLEGIRQQNLGDVEVILVDSGSTDETVSIAESYGAKIVHITPEEFTFGRSLNFGVRAASGEFIINISAHCYPVYPDWLEQLLKPFNDENLAVSYGKQRGGITNQYSEHQFFRQYFPDLSQPRQGHPYSHNANAAIRRVLWEQHAYNEQLTGLEDLAWSSWAMEKGYGIAYTAEAEIIHLHDEKPAQVQNRYRREAIAMKQILPTSTFSLWNFLRLCLSSTYSDLLQAKRDRVLNEHWKSIFWFRFMQYWGTYQGYNYSGRIDSQLHQAFYYPPGILSEKTPAPRSIEPIRYKQ</sequence>
<evidence type="ECO:0000256" key="1">
    <source>
        <dbReference type="ARBA" id="ARBA00001946"/>
    </source>
</evidence>
<evidence type="ECO:0000256" key="2">
    <source>
        <dbReference type="ARBA" id="ARBA00006739"/>
    </source>
</evidence>
<dbReference type="PANTHER" id="PTHR48090:SF10">
    <property type="entry name" value="GLUCOSYL-3-PHOSPHOGLYCERATE SYNTHASE"/>
    <property type="match status" value="1"/>
</dbReference>
<comment type="caution">
    <text evidence="11">The sequence shown here is derived from an EMBL/GenBank/DDBJ whole genome shotgun (WGS) entry which is preliminary data.</text>
</comment>
<comment type="catalytic activity">
    <reaction evidence="9">
        <text>an NDP-alpha-D-glucose + (2R)-3-phosphoglycerate = (2R)-2-O-(alpha-D-glucopyranosyl)-3-phospho-glycerate + a ribonucleoside 5'-diphosphate + H(+)</text>
        <dbReference type="Rhea" id="RHEA:47244"/>
        <dbReference type="ChEBI" id="CHEBI:15378"/>
        <dbReference type="ChEBI" id="CHEBI:57930"/>
        <dbReference type="ChEBI" id="CHEBI:58272"/>
        <dbReference type="ChEBI" id="CHEBI:62600"/>
        <dbReference type="ChEBI" id="CHEBI:76533"/>
        <dbReference type="EC" id="2.4.1.266"/>
    </reaction>
    <physiologicalReaction direction="left-to-right" evidence="9">
        <dbReference type="Rhea" id="RHEA:47245"/>
    </physiologicalReaction>
</comment>
<dbReference type="PANTHER" id="PTHR48090">
    <property type="entry name" value="UNDECAPRENYL-PHOSPHATE 4-DEOXY-4-FORMAMIDO-L-ARABINOSE TRANSFERASE-RELATED"/>
    <property type="match status" value="1"/>
</dbReference>
<dbReference type="Gene3D" id="3.90.550.10">
    <property type="entry name" value="Spore Coat Polysaccharide Biosynthesis Protein SpsA, Chain A"/>
    <property type="match status" value="1"/>
</dbReference>
<keyword evidence="4" id="KW-0808">Transferase</keyword>
<dbReference type="InterPro" id="IPR050256">
    <property type="entry name" value="Glycosyltransferase_2"/>
</dbReference>
<evidence type="ECO:0000256" key="9">
    <source>
        <dbReference type="ARBA" id="ARBA00048997"/>
    </source>
</evidence>
<dbReference type="GO" id="GO:0016757">
    <property type="term" value="F:glycosyltransferase activity"/>
    <property type="evidence" value="ECO:0007669"/>
    <property type="project" value="UniProtKB-KW"/>
</dbReference>
<dbReference type="EMBL" id="JACNJN010000056">
    <property type="protein sequence ID" value="MBC8334252.1"/>
    <property type="molecule type" value="Genomic_DNA"/>
</dbReference>
<organism evidence="11 12">
    <name type="scientific">Candidatus Desulfolinea nitratireducens</name>
    <dbReference type="NCBI Taxonomy" id="2841698"/>
    <lineage>
        <taxon>Bacteria</taxon>
        <taxon>Bacillati</taxon>
        <taxon>Chloroflexota</taxon>
        <taxon>Anaerolineae</taxon>
        <taxon>Anaerolineales</taxon>
        <taxon>Anaerolineales incertae sedis</taxon>
        <taxon>Candidatus Desulfolinea</taxon>
    </lineage>
</organism>
<protein>
    <recommendedName>
        <fullName evidence="7">Glucosyl-3-phosphoglycerate synthase</fullName>
        <ecNumber evidence="6">2.4.1.266</ecNumber>
    </recommendedName>
</protein>
<gene>
    <name evidence="11" type="ORF">H8E29_03215</name>
</gene>
<dbReference type="EC" id="2.4.1.266" evidence="6"/>
<dbReference type="SUPFAM" id="SSF53448">
    <property type="entry name" value="Nucleotide-diphospho-sugar transferases"/>
    <property type="match status" value="1"/>
</dbReference>
<dbReference type="AlphaFoldDB" id="A0A8J6NHN4"/>
<dbReference type="InterPro" id="IPR001173">
    <property type="entry name" value="Glyco_trans_2-like"/>
</dbReference>
<evidence type="ECO:0000313" key="11">
    <source>
        <dbReference type="EMBL" id="MBC8334252.1"/>
    </source>
</evidence>
<dbReference type="InterPro" id="IPR029044">
    <property type="entry name" value="Nucleotide-diphossugar_trans"/>
</dbReference>
<keyword evidence="3" id="KW-0328">Glycosyltransferase</keyword>
<dbReference type="Proteomes" id="UP000614469">
    <property type="component" value="Unassembled WGS sequence"/>
</dbReference>
<evidence type="ECO:0000313" key="12">
    <source>
        <dbReference type="Proteomes" id="UP000614469"/>
    </source>
</evidence>
<dbReference type="CDD" id="cd00761">
    <property type="entry name" value="Glyco_tranf_GTA_type"/>
    <property type="match status" value="1"/>
</dbReference>